<name>A0A6J5L726_9CAUD</name>
<dbReference type="EMBL" id="LR796233">
    <property type="protein sequence ID" value="CAB4128827.1"/>
    <property type="molecule type" value="Genomic_DNA"/>
</dbReference>
<proteinExistence type="predicted"/>
<organism evidence="1">
    <name type="scientific">uncultured Caudovirales phage</name>
    <dbReference type="NCBI Taxonomy" id="2100421"/>
    <lineage>
        <taxon>Viruses</taxon>
        <taxon>Duplodnaviria</taxon>
        <taxon>Heunggongvirae</taxon>
        <taxon>Uroviricota</taxon>
        <taxon>Caudoviricetes</taxon>
        <taxon>Peduoviridae</taxon>
        <taxon>Maltschvirus</taxon>
        <taxon>Maltschvirus maltsch</taxon>
    </lineage>
</organism>
<sequence>MNETLYLHYQPGARGDFLASVLLDNFTPIQLGRVSRPNGSKYKSRHVSDSFAFLDRPDTITMRIVTGPVEDGKWNGTSIAPGIQIVHNWMTKIPGYFDNDKHFGPMSLVDRYYHCLHFFLLDDTLADTYKDRYNYRIEFASIDNPEFLENLRIKVMGEGITEKTRGPMLENLAIQKRWQDSDNAEVLEELRILIDSELANGVFLGPTWDHVPVQTKLDLLKG</sequence>
<protein>
    <submittedName>
        <fullName evidence="1">Uncharacterized protein</fullName>
    </submittedName>
</protein>
<evidence type="ECO:0000313" key="1">
    <source>
        <dbReference type="EMBL" id="CAB4128827.1"/>
    </source>
</evidence>
<reference evidence="1" key="1">
    <citation type="submission" date="2020-04" db="EMBL/GenBank/DDBJ databases">
        <authorList>
            <person name="Chiriac C."/>
            <person name="Salcher M."/>
            <person name="Ghai R."/>
            <person name="Kavagutti S V."/>
        </authorList>
    </citation>
    <scope>NUCLEOTIDE SEQUENCE</scope>
</reference>
<accession>A0A6J5L726</accession>
<gene>
    <name evidence="1" type="ORF">UFOVP112_84</name>
</gene>